<dbReference type="Proteomes" id="UP000264353">
    <property type="component" value="Chromosome A4"/>
</dbReference>
<dbReference type="InterPro" id="IPR041608">
    <property type="entry name" value="ESF1_brassicaceae"/>
</dbReference>
<dbReference type="AlphaFoldDB" id="A0A397ZJN6"/>
<feature type="domain" description="Embryo surrounding factor 1 brassicaceae" evidence="5">
    <location>
        <begin position="22"/>
        <end position="59"/>
    </location>
</feature>
<accession>A0A397ZJN6</accession>
<evidence type="ECO:0000256" key="4">
    <source>
        <dbReference type="SAM" id="SignalP"/>
    </source>
</evidence>
<organism evidence="6 7">
    <name type="scientific">Brassica campestris</name>
    <name type="common">Field mustard</name>
    <dbReference type="NCBI Taxonomy" id="3711"/>
    <lineage>
        <taxon>Eukaryota</taxon>
        <taxon>Viridiplantae</taxon>
        <taxon>Streptophyta</taxon>
        <taxon>Embryophyta</taxon>
        <taxon>Tracheophyta</taxon>
        <taxon>Spermatophyta</taxon>
        <taxon>Magnoliopsida</taxon>
        <taxon>eudicotyledons</taxon>
        <taxon>Gunneridae</taxon>
        <taxon>Pentapetalae</taxon>
        <taxon>rosids</taxon>
        <taxon>malvids</taxon>
        <taxon>Brassicales</taxon>
        <taxon>Brassicaceae</taxon>
        <taxon>Brassiceae</taxon>
        <taxon>Brassica</taxon>
    </lineage>
</organism>
<sequence>MKSSHIGLICIVMISLFALRECKDNCWCCNKLIDRYKSVCWREKDTPSAKELCFAFCPKDVKPSMYHQK</sequence>
<keyword evidence="3" id="KW-1015">Disulfide bond</keyword>
<comment type="similarity">
    <text evidence="1">Belongs to the MEG family.</text>
</comment>
<dbReference type="Pfam" id="PF18209">
    <property type="entry name" value="ESF1"/>
    <property type="match status" value="1"/>
</dbReference>
<evidence type="ECO:0000256" key="1">
    <source>
        <dbReference type="ARBA" id="ARBA00010149"/>
    </source>
</evidence>
<reference evidence="6 7" key="1">
    <citation type="submission" date="2018-06" db="EMBL/GenBank/DDBJ databases">
        <title>WGS assembly of Brassica rapa FPsc.</title>
        <authorList>
            <person name="Bowman J."/>
            <person name="Kohchi T."/>
            <person name="Yamato K."/>
            <person name="Jenkins J."/>
            <person name="Shu S."/>
            <person name="Ishizaki K."/>
            <person name="Yamaoka S."/>
            <person name="Nishihama R."/>
            <person name="Nakamura Y."/>
            <person name="Berger F."/>
            <person name="Adam C."/>
            <person name="Aki S."/>
            <person name="Althoff F."/>
            <person name="Araki T."/>
            <person name="Arteaga-Vazquez M."/>
            <person name="Balasubrmanian S."/>
            <person name="Bauer D."/>
            <person name="Boehm C."/>
            <person name="Briginshaw L."/>
            <person name="Caballero-Perez J."/>
            <person name="Catarino B."/>
            <person name="Chen F."/>
            <person name="Chiyoda S."/>
            <person name="Chovatia M."/>
            <person name="Davies K."/>
            <person name="Delmans M."/>
            <person name="Demura T."/>
            <person name="Dierschke T."/>
            <person name="Dolan L."/>
            <person name="Dorantes-Acosta A."/>
            <person name="Eklund D."/>
            <person name="Florent S."/>
            <person name="Flores-Sandoval E."/>
            <person name="Fujiyama A."/>
            <person name="Fukuzawa H."/>
            <person name="Galik B."/>
            <person name="Grimanelli D."/>
            <person name="Grimwood J."/>
            <person name="Grossniklaus U."/>
            <person name="Hamada T."/>
            <person name="Haseloff J."/>
            <person name="Hetherington A."/>
            <person name="Higo A."/>
            <person name="Hirakawa Y."/>
            <person name="Hundley H."/>
            <person name="Ikeda Y."/>
            <person name="Inoue K."/>
            <person name="Inoue S."/>
            <person name="Ishida S."/>
            <person name="Jia Q."/>
            <person name="Kakita M."/>
            <person name="Kanazawa T."/>
            <person name="Kawai Y."/>
            <person name="Kawashima T."/>
            <person name="Kennedy M."/>
            <person name="Kinose K."/>
            <person name="Kinoshita T."/>
            <person name="Kohara Y."/>
            <person name="Koide E."/>
            <person name="Komatsu K."/>
            <person name="Kopischke S."/>
            <person name="Kubo M."/>
            <person name="Kyozuka J."/>
            <person name="Lagercrantz U."/>
            <person name="Lin S."/>
            <person name="Lindquist E."/>
            <person name="Lipzen A."/>
            <person name="Lu C."/>
            <person name="Luna E."/>
            <person name="Martienssen R."/>
            <person name="Minamino N."/>
            <person name="Mizutani M."/>
            <person name="Mizutani M."/>
            <person name="Mochizuki N."/>
            <person name="Monte I."/>
            <person name="Mosher R."/>
            <person name="Nagasaki H."/>
            <person name="Nakagami H."/>
            <person name="Naramoto S."/>
            <person name="Nishitani K."/>
            <person name="Ohtani M."/>
            <person name="Okamoto T."/>
            <person name="Okumura M."/>
            <person name="Phillips J."/>
            <person name="Pollak B."/>
            <person name="Reinders A."/>
            <person name="Roevekamp M."/>
            <person name="Sano R."/>
            <person name="Sawa S."/>
            <person name="Schmid M."/>
            <person name="Shirakawa M."/>
            <person name="Solano R."/>
            <person name="Spunde A."/>
            <person name="Suetsugu N."/>
            <person name="Sugano S."/>
            <person name="Sugiyama A."/>
            <person name="Sun R."/>
            <person name="Suzuki Y."/>
            <person name="Takenaka M."/>
            <person name="Takezawa D."/>
            <person name="Tomogane H."/>
            <person name="Tsuzuki M."/>
            <person name="Ueda T."/>
            <person name="Umeda M."/>
            <person name="Ward J."/>
            <person name="Watanabe Y."/>
            <person name="Yazaki K."/>
            <person name="Yokoyama R."/>
            <person name="Yoshitake Y."/>
            <person name="Yotsui I."/>
            <person name="Zachgo S."/>
            <person name="Schmutz J."/>
        </authorList>
    </citation>
    <scope>NUCLEOTIDE SEQUENCE [LARGE SCALE GENOMIC DNA]</scope>
    <source>
        <strain evidence="7">cv. B-3</strain>
    </source>
</reference>
<proteinExistence type="inferred from homology"/>
<dbReference type="EMBL" id="CM010631">
    <property type="protein sequence ID" value="RID65852.1"/>
    <property type="molecule type" value="Genomic_DNA"/>
</dbReference>
<feature type="signal peptide" evidence="4">
    <location>
        <begin position="1"/>
        <end position="22"/>
    </location>
</feature>
<feature type="chain" id="PRO_5017360044" description="Embryo surrounding factor 1 brassicaceae domain-containing protein" evidence="4">
    <location>
        <begin position="23"/>
        <end position="69"/>
    </location>
</feature>
<gene>
    <name evidence="6" type="ORF">BRARA_D01025</name>
</gene>
<name>A0A397ZJN6_BRACM</name>
<evidence type="ECO:0000313" key="6">
    <source>
        <dbReference type="EMBL" id="RID65852.1"/>
    </source>
</evidence>
<evidence type="ECO:0000259" key="5">
    <source>
        <dbReference type="Pfam" id="PF18209"/>
    </source>
</evidence>
<evidence type="ECO:0000256" key="2">
    <source>
        <dbReference type="ARBA" id="ARBA00022729"/>
    </source>
</evidence>
<protein>
    <recommendedName>
        <fullName evidence="5">Embryo surrounding factor 1 brassicaceae domain-containing protein</fullName>
    </recommendedName>
</protein>
<keyword evidence="2 4" id="KW-0732">Signal</keyword>
<dbReference type="GO" id="GO:0010098">
    <property type="term" value="P:suspensor development"/>
    <property type="evidence" value="ECO:0007669"/>
    <property type="project" value="InterPro"/>
</dbReference>
<evidence type="ECO:0000256" key="3">
    <source>
        <dbReference type="ARBA" id="ARBA00023157"/>
    </source>
</evidence>
<evidence type="ECO:0000313" key="7">
    <source>
        <dbReference type="Proteomes" id="UP000264353"/>
    </source>
</evidence>